<dbReference type="RefSeq" id="WP_034580174.1">
    <property type="nucleotide sequence ID" value="NZ_FZMS01000024.1"/>
</dbReference>
<comment type="caution">
    <text evidence="1">The sequence shown here is derived from an EMBL/GenBank/DDBJ whole genome shotgun (WGS) entry which is preliminary data.</text>
</comment>
<gene>
    <name evidence="1" type="ORF">LS79_010805</name>
</gene>
<evidence type="ECO:0000313" key="2">
    <source>
        <dbReference type="Proteomes" id="UP000029857"/>
    </source>
</evidence>
<dbReference type="EMBL" id="JRPJ02000067">
    <property type="protein sequence ID" value="TLE07951.1"/>
    <property type="molecule type" value="Genomic_DNA"/>
</dbReference>
<reference evidence="1 2" key="1">
    <citation type="journal article" date="2014" name="Genome Announc.">
        <title>Draft genome sequences of eight enterohepatic helicobacter species isolated from both laboratory and wild rodents.</title>
        <authorList>
            <person name="Sheh A."/>
            <person name="Shen Z."/>
            <person name="Fox J.G."/>
        </authorList>
    </citation>
    <scope>NUCLEOTIDE SEQUENCE [LARGE SCALE GENOMIC DNA]</scope>
    <source>
        <strain evidence="1 2">ATCC 49320</strain>
    </source>
</reference>
<dbReference type="InterPro" id="IPR025267">
    <property type="entry name" value="ORF017-like"/>
</dbReference>
<dbReference type="Proteomes" id="UP000029857">
    <property type="component" value="Unassembled WGS sequence"/>
</dbReference>
<proteinExistence type="predicted"/>
<evidence type="ECO:0000313" key="1">
    <source>
        <dbReference type="EMBL" id="TLE07951.1"/>
    </source>
</evidence>
<sequence length="387" mass="43224">MSYTLTDIMNNPNIGIEIGKEIESMSWIKSPFEPLVGQGSDRGIRSYQIANKQPFRPRLKARLTGMGVQDNEEFQTNYDEMEILNQTIYPKISGNGLLSPVFHYSEMQFIDFEKEAKDSLATWMMDTRDKQFIAALTNDLTNCVVADAKNGYKDTTAETSVKNASKKIQKGDTISVKAIRRAIFLARTGIDYKNKEIFPLKPIRAQSMSNGGISTMHYSYIIMLDSYGIQQLKNDEEWRDMQKYAGERGASNNLFMGLVGMIDGCPVLDFGVWSEAAAGLCNSEVKDKDFLRFLNKDNAHNKIVKPSDYADAQPVSIGFLIGASALLIAGNLSPRMYVEQKDAGRKIAVGMDRVMAIAKARFGEDDNGLVKYSGQDFATIGLFYSKE</sequence>
<organism evidence="1 2">
    <name type="scientific">Helicobacter bilis</name>
    <dbReference type="NCBI Taxonomy" id="37372"/>
    <lineage>
        <taxon>Bacteria</taxon>
        <taxon>Pseudomonadati</taxon>
        <taxon>Campylobacterota</taxon>
        <taxon>Epsilonproteobacteria</taxon>
        <taxon>Campylobacterales</taxon>
        <taxon>Helicobacteraceae</taxon>
        <taxon>Helicobacter</taxon>
    </lineage>
</organism>
<accession>A0A099V5Q7</accession>
<name>A0A099V5Q7_9HELI</name>
<protein>
    <submittedName>
        <fullName evidence="1">DUF4043 family protein</fullName>
    </submittedName>
</protein>
<dbReference type="Pfam" id="PF13252">
    <property type="entry name" value="Phage_capsid_3"/>
    <property type="match status" value="1"/>
</dbReference>
<dbReference type="AlphaFoldDB" id="A0A099V5Q7"/>